<proteinExistence type="predicted"/>
<accession>A0A1I2BZP9</accession>
<dbReference type="InterPro" id="IPR001902">
    <property type="entry name" value="SLC26A/SulP_fam"/>
</dbReference>
<dbReference type="Pfam" id="PF00916">
    <property type="entry name" value="Sulfate_transp"/>
    <property type="match status" value="1"/>
</dbReference>
<organism evidence="7 8">
    <name type="scientific">Spirosoma endophyticum</name>
    <dbReference type="NCBI Taxonomy" id="662367"/>
    <lineage>
        <taxon>Bacteria</taxon>
        <taxon>Pseudomonadati</taxon>
        <taxon>Bacteroidota</taxon>
        <taxon>Cytophagia</taxon>
        <taxon>Cytophagales</taxon>
        <taxon>Cytophagaceae</taxon>
        <taxon>Spirosoma</taxon>
    </lineage>
</organism>
<feature type="transmembrane region" description="Helical" evidence="5">
    <location>
        <begin position="43"/>
        <end position="61"/>
    </location>
</feature>
<protein>
    <submittedName>
        <fullName evidence="7">Sulfate permease, MFS superfamily</fullName>
    </submittedName>
</protein>
<feature type="transmembrane region" description="Helical" evidence="5">
    <location>
        <begin position="138"/>
        <end position="160"/>
    </location>
</feature>
<feature type="transmembrane region" description="Helical" evidence="5">
    <location>
        <begin position="289"/>
        <end position="309"/>
    </location>
</feature>
<feature type="transmembrane region" description="Helical" evidence="5">
    <location>
        <begin position="194"/>
        <end position="216"/>
    </location>
</feature>
<reference evidence="7 8" key="1">
    <citation type="submission" date="2016-10" db="EMBL/GenBank/DDBJ databases">
        <authorList>
            <person name="de Groot N.N."/>
        </authorList>
    </citation>
    <scope>NUCLEOTIDE SEQUENCE [LARGE SCALE GENOMIC DNA]</scope>
    <source>
        <strain evidence="7 8">DSM 26130</strain>
    </source>
</reference>
<feature type="transmembrane region" description="Helical" evidence="5">
    <location>
        <begin position="421"/>
        <end position="452"/>
    </location>
</feature>
<keyword evidence="4 5" id="KW-0472">Membrane</keyword>
<feature type="transmembrane region" description="Helical" evidence="5">
    <location>
        <begin position="365"/>
        <end position="384"/>
    </location>
</feature>
<sequence>MGIVVWDGFLLQAQTNSTQQEIVMNTKQSSSQALDSSNLQGDIRGGAISFLVAVPLCLGIALASGAPLFAGIIAGIVGGVIVGIFSRSALSISGPEAGLIVVTLSAIQALGSFPAFLLAMCIAGLIQIGLGFARAGIVSNFFPSSVIKGMLAGIGIILILKQLPHLVGYDADAAEGFALFQPGGFNIIEQLHMAVGQFSGVAILIALASLGIFYLWEKPAFKKQAIIKNIPAALVVVVLGICINELVRATFPQWVLKGNHVVQLPVPENAMAFFQLFTLPDFSQWTNPLVYTSAVAIALVASLEALLAIEASDELDPLKRKTPANHELKAQGIGNLVSGLIGGIPLTSVIVRSSVSINAGARTKLAALIHGTLLLVCVITLPTLLNKIPWASLAAILLVTGYKLARIEIVKAVFAEGISKFIPFVVTVLAILLTDLLTGIGIGMVTGIFFVLRDHYQNTHRVRTEWDRDRKRIHVSLGEHVSFLSKAKLMKLLKSVPDDAIVEIDGSGSSYIDSDVITAIQNFGTSAKQRNIQLIFLPGKVTDQSPVLPSKEFINTYRRNGSQLHLQS</sequence>
<evidence type="ECO:0000259" key="6">
    <source>
        <dbReference type="Pfam" id="PF00916"/>
    </source>
</evidence>
<feature type="transmembrane region" description="Helical" evidence="5">
    <location>
        <begin position="97"/>
        <end position="126"/>
    </location>
</feature>
<evidence type="ECO:0000256" key="5">
    <source>
        <dbReference type="SAM" id="Phobius"/>
    </source>
</evidence>
<evidence type="ECO:0000256" key="1">
    <source>
        <dbReference type="ARBA" id="ARBA00004141"/>
    </source>
</evidence>
<dbReference type="GO" id="GO:0055085">
    <property type="term" value="P:transmembrane transport"/>
    <property type="evidence" value="ECO:0007669"/>
    <property type="project" value="InterPro"/>
</dbReference>
<dbReference type="EMBL" id="FOLQ01000016">
    <property type="protein sequence ID" value="SFE61631.1"/>
    <property type="molecule type" value="Genomic_DNA"/>
</dbReference>
<dbReference type="Proteomes" id="UP000198598">
    <property type="component" value="Unassembled WGS sequence"/>
</dbReference>
<feature type="transmembrane region" description="Helical" evidence="5">
    <location>
        <begin position="390"/>
        <end position="409"/>
    </location>
</feature>
<gene>
    <name evidence="7" type="ORF">SAMN05216167_11659</name>
</gene>
<evidence type="ECO:0000256" key="2">
    <source>
        <dbReference type="ARBA" id="ARBA00022692"/>
    </source>
</evidence>
<dbReference type="PANTHER" id="PTHR11814">
    <property type="entry name" value="SULFATE TRANSPORTER"/>
    <property type="match status" value="1"/>
</dbReference>
<evidence type="ECO:0000313" key="8">
    <source>
        <dbReference type="Proteomes" id="UP000198598"/>
    </source>
</evidence>
<dbReference type="AlphaFoldDB" id="A0A1I2BZP9"/>
<evidence type="ECO:0000313" key="7">
    <source>
        <dbReference type="EMBL" id="SFE61631.1"/>
    </source>
</evidence>
<dbReference type="STRING" id="662367.SAMN05216167_11659"/>
<keyword evidence="8" id="KW-1185">Reference proteome</keyword>
<comment type="subcellular location">
    <subcellularLocation>
        <location evidence="1">Membrane</location>
        <topology evidence="1">Multi-pass membrane protein</topology>
    </subcellularLocation>
</comment>
<feature type="transmembrane region" description="Helical" evidence="5">
    <location>
        <begin position="228"/>
        <end position="247"/>
    </location>
</feature>
<dbReference type="GO" id="GO:0016020">
    <property type="term" value="C:membrane"/>
    <property type="evidence" value="ECO:0007669"/>
    <property type="project" value="UniProtKB-SubCell"/>
</dbReference>
<dbReference type="InterPro" id="IPR011547">
    <property type="entry name" value="SLC26A/SulP_dom"/>
</dbReference>
<keyword evidence="2 5" id="KW-0812">Transmembrane</keyword>
<name>A0A1I2BZP9_9BACT</name>
<evidence type="ECO:0000256" key="4">
    <source>
        <dbReference type="ARBA" id="ARBA00023136"/>
    </source>
</evidence>
<evidence type="ECO:0000256" key="3">
    <source>
        <dbReference type="ARBA" id="ARBA00022989"/>
    </source>
</evidence>
<feature type="transmembrane region" description="Helical" evidence="5">
    <location>
        <begin position="68"/>
        <end position="85"/>
    </location>
</feature>
<keyword evidence="3 5" id="KW-1133">Transmembrane helix</keyword>
<feature type="domain" description="SLC26A/SulP transporter" evidence="6">
    <location>
        <begin position="39"/>
        <end position="411"/>
    </location>
</feature>